<proteinExistence type="predicted"/>
<feature type="domain" description="Helicase C-terminal" evidence="2">
    <location>
        <begin position="149"/>
        <end position="302"/>
    </location>
</feature>
<dbReference type="Proteomes" id="UP001189429">
    <property type="component" value="Unassembled WGS sequence"/>
</dbReference>
<feature type="non-terminal residue" evidence="3">
    <location>
        <position position="353"/>
    </location>
</feature>
<evidence type="ECO:0000313" key="3">
    <source>
        <dbReference type="EMBL" id="CAK0903089.1"/>
    </source>
</evidence>
<dbReference type="PANTHER" id="PTHR14074:SF16">
    <property type="entry name" value="ANTIVIRAL INNATE IMMUNE RESPONSE RECEPTOR RIG-I"/>
    <property type="match status" value="1"/>
</dbReference>
<reference evidence="3" key="1">
    <citation type="submission" date="2023-10" db="EMBL/GenBank/DDBJ databases">
        <authorList>
            <person name="Chen Y."/>
            <person name="Shah S."/>
            <person name="Dougan E. K."/>
            <person name="Thang M."/>
            <person name="Chan C."/>
        </authorList>
    </citation>
    <scope>NUCLEOTIDE SEQUENCE [LARGE SCALE GENOMIC DNA]</scope>
</reference>
<dbReference type="SMART" id="SM00490">
    <property type="entry name" value="HELICc"/>
    <property type="match status" value="1"/>
</dbReference>
<comment type="caution">
    <text evidence="3">The sequence shown here is derived from an EMBL/GenBank/DDBJ whole genome shotgun (WGS) entry which is preliminary data.</text>
</comment>
<dbReference type="Pfam" id="PF00271">
    <property type="entry name" value="Helicase_C"/>
    <property type="match status" value="1"/>
</dbReference>
<evidence type="ECO:0000259" key="2">
    <source>
        <dbReference type="PROSITE" id="PS51194"/>
    </source>
</evidence>
<dbReference type="SUPFAM" id="SSF52540">
    <property type="entry name" value="P-loop containing nucleoside triphosphate hydrolases"/>
    <property type="match status" value="1"/>
</dbReference>
<feature type="compositionally biased region" description="Basic residues" evidence="1">
    <location>
        <begin position="311"/>
        <end position="321"/>
    </location>
</feature>
<dbReference type="InterPro" id="IPR051363">
    <property type="entry name" value="RLR_Helicase"/>
</dbReference>
<dbReference type="PANTHER" id="PTHR14074">
    <property type="entry name" value="HELICASE WITH DEATH DOMAIN-RELATED"/>
    <property type="match status" value="1"/>
</dbReference>
<organism evidence="3 4">
    <name type="scientific">Prorocentrum cordatum</name>
    <dbReference type="NCBI Taxonomy" id="2364126"/>
    <lineage>
        <taxon>Eukaryota</taxon>
        <taxon>Sar</taxon>
        <taxon>Alveolata</taxon>
        <taxon>Dinophyceae</taxon>
        <taxon>Prorocentrales</taxon>
        <taxon>Prorocentraceae</taxon>
        <taxon>Prorocentrum</taxon>
    </lineage>
</organism>
<dbReference type="PROSITE" id="PS51194">
    <property type="entry name" value="HELICASE_CTER"/>
    <property type="match status" value="1"/>
</dbReference>
<evidence type="ECO:0000256" key="1">
    <source>
        <dbReference type="SAM" id="MobiDB-lite"/>
    </source>
</evidence>
<dbReference type="EMBL" id="CAUYUJ010021169">
    <property type="protein sequence ID" value="CAK0903089.1"/>
    <property type="molecule type" value="Genomic_DNA"/>
</dbReference>
<evidence type="ECO:0000313" key="4">
    <source>
        <dbReference type="Proteomes" id="UP001189429"/>
    </source>
</evidence>
<dbReference type="InterPro" id="IPR001650">
    <property type="entry name" value="Helicase_C-like"/>
</dbReference>
<name>A0ABN9XXT1_9DINO</name>
<gene>
    <name evidence="3" type="ORF">PCOR1329_LOCUS79492</name>
</gene>
<accession>A0ABN9XXT1</accession>
<dbReference type="InterPro" id="IPR027417">
    <property type="entry name" value="P-loop_NTPase"/>
</dbReference>
<keyword evidence="4" id="KW-1185">Reference proteome</keyword>
<feature type="region of interest" description="Disordered" evidence="1">
    <location>
        <begin position="290"/>
        <end position="340"/>
    </location>
</feature>
<feature type="compositionally biased region" description="Low complexity" evidence="1">
    <location>
        <begin position="326"/>
        <end position="340"/>
    </location>
</feature>
<dbReference type="Gene3D" id="3.40.50.300">
    <property type="entry name" value="P-loop containing nucleotide triphosphate hydrolases"/>
    <property type="match status" value="1"/>
</dbReference>
<sequence>MQGYSLDQHFERVPYEESDIDAAWAVERTEQILAAALEGAPDEARSALEGNAKKAGDVLVLLGQLGWSYFVAQALCPMARAKMEAKARNIDNTKTKEQLQEAMQHLSDLQQRLLSACSGGASAAEEGVEGECDEEANAPAPRYSGKVEALLSLLKYLSEEADDSEQPLRCMIFCERVATTYPLSYLINDFLGKQVSLPVSGVSAMTESVRNANLEAFNVGRVGMLVATSSLEEGIDIQKCNVVIRFDIFHNVKSHVQGAGRARDKNARIYYSRRLRRDAELMQEVARDPACPSLDPPVAAHHAGAQDQTARSRRRPRRVPRPPRAGRPAGARTIRAGSTSWRWARWGGRRRAA</sequence>
<protein>
    <recommendedName>
        <fullName evidence="2">Helicase C-terminal domain-containing protein</fullName>
    </recommendedName>
</protein>